<sequence>MTDHLAEARRLADHAGGGSHEYILENLRYAIKNLADAIEKAGRGDGNDLGEGTESSSGAVRPNPPGDQLPAGPSKERAEFVVSQLDNAGGHLTFARSALRKALDAARNDYAHNDEKITHLLGAAELLVDAVIVETGVWRGYAGARGGTGVKVEIGRNEALAQDITKAWGVPQHSPDAEEPQ</sequence>
<feature type="region of interest" description="Disordered" evidence="1">
    <location>
        <begin position="42"/>
        <end position="77"/>
    </location>
</feature>
<name>A0A1B8SL88_9MYCO</name>
<evidence type="ECO:0000256" key="1">
    <source>
        <dbReference type="SAM" id="MobiDB-lite"/>
    </source>
</evidence>
<evidence type="ECO:0000313" key="2">
    <source>
        <dbReference type="EMBL" id="OBY33464.1"/>
    </source>
</evidence>
<keyword evidence="3" id="KW-1185">Reference proteome</keyword>
<accession>A0A1B8SL88</accession>
<protein>
    <submittedName>
        <fullName evidence="2">Uncharacterized protein</fullName>
    </submittedName>
</protein>
<proteinExistence type="predicted"/>
<comment type="caution">
    <text evidence="2">The sequence shown here is derived from an EMBL/GenBank/DDBJ whole genome shotgun (WGS) entry which is preliminary data.</text>
</comment>
<evidence type="ECO:0000313" key="3">
    <source>
        <dbReference type="Proteomes" id="UP000092668"/>
    </source>
</evidence>
<dbReference type="Proteomes" id="UP000092668">
    <property type="component" value="Unassembled WGS sequence"/>
</dbReference>
<dbReference type="AlphaFoldDB" id="A0A1B8SL88"/>
<dbReference type="RefSeq" id="WP_065286733.1">
    <property type="nucleotide sequence ID" value="NZ_LFOE01000001.1"/>
</dbReference>
<gene>
    <name evidence="2" type="ORF">ACT18_00505</name>
</gene>
<dbReference type="EMBL" id="LFOE01000001">
    <property type="protein sequence ID" value="OBY33464.1"/>
    <property type="molecule type" value="Genomic_DNA"/>
</dbReference>
<organism evidence="2 3">
    <name type="scientific">Mycolicibacter kumamotonensis</name>
    <dbReference type="NCBI Taxonomy" id="354243"/>
    <lineage>
        <taxon>Bacteria</taxon>
        <taxon>Bacillati</taxon>
        <taxon>Actinomycetota</taxon>
        <taxon>Actinomycetes</taxon>
        <taxon>Mycobacteriales</taxon>
        <taxon>Mycobacteriaceae</taxon>
        <taxon>Mycolicibacter</taxon>
    </lineage>
</organism>
<reference evidence="2 3" key="1">
    <citation type="submission" date="2015-06" db="EMBL/GenBank/DDBJ databases">
        <title>Genome sequence of Mycobacterium kumamotonense strain Roo.</title>
        <authorList>
            <person name="Greninger A.L."/>
            <person name="Cunningham G."/>
            <person name="Miller S."/>
        </authorList>
    </citation>
    <scope>NUCLEOTIDE SEQUENCE [LARGE SCALE GENOMIC DNA]</scope>
    <source>
        <strain evidence="2 3">Roo</strain>
    </source>
</reference>